<dbReference type="SMART" id="SM00028">
    <property type="entry name" value="TPR"/>
    <property type="match status" value="3"/>
</dbReference>
<dbReference type="PANTHER" id="PTHR45588:SF1">
    <property type="entry name" value="WW DOMAIN-CONTAINING PROTEIN"/>
    <property type="match status" value="1"/>
</dbReference>
<dbReference type="Proteomes" id="UP000812966">
    <property type="component" value="Unassembled WGS sequence"/>
</dbReference>
<keyword evidence="2" id="KW-1185">Reference proteome</keyword>
<dbReference type="AlphaFoldDB" id="A0A8K0JHG3"/>
<organism evidence="1 2">
    <name type="scientific">Filobasidium floriforme</name>
    <dbReference type="NCBI Taxonomy" id="5210"/>
    <lineage>
        <taxon>Eukaryota</taxon>
        <taxon>Fungi</taxon>
        <taxon>Dikarya</taxon>
        <taxon>Basidiomycota</taxon>
        <taxon>Agaricomycotina</taxon>
        <taxon>Tremellomycetes</taxon>
        <taxon>Filobasidiales</taxon>
        <taxon>Filobasidiaceae</taxon>
        <taxon>Filobasidium</taxon>
    </lineage>
</organism>
<accession>A0A8K0JHG3</accession>
<reference evidence="1" key="1">
    <citation type="submission" date="2020-04" db="EMBL/GenBank/DDBJ databases">
        <title>Analysis of mating type loci in Filobasidium floriforme.</title>
        <authorList>
            <person name="Nowrousian M."/>
        </authorList>
    </citation>
    <scope>NUCLEOTIDE SEQUENCE</scope>
    <source>
        <strain evidence="1">CBS 6242</strain>
    </source>
</reference>
<comment type="caution">
    <text evidence="1">The sequence shown here is derived from an EMBL/GenBank/DDBJ whole genome shotgun (WGS) entry which is preliminary data.</text>
</comment>
<dbReference type="Gene3D" id="1.25.40.10">
    <property type="entry name" value="Tetratricopeptide repeat domain"/>
    <property type="match status" value="1"/>
</dbReference>
<gene>
    <name evidence="1" type="ORF">FFLO_06334</name>
</gene>
<dbReference type="EMBL" id="JABELV010000198">
    <property type="protein sequence ID" value="KAG7528219.1"/>
    <property type="molecule type" value="Genomic_DNA"/>
</dbReference>
<dbReference type="InterPro" id="IPR011990">
    <property type="entry name" value="TPR-like_helical_dom_sf"/>
</dbReference>
<evidence type="ECO:0000313" key="2">
    <source>
        <dbReference type="Proteomes" id="UP000812966"/>
    </source>
</evidence>
<protein>
    <submittedName>
        <fullName evidence="1">Uncharacterized protein</fullName>
    </submittedName>
</protein>
<dbReference type="InterPro" id="IPR019734">
    <property type="entry name" value="TPR_rpt"/>
</dbReference>
<proteinExistence type="predicted"/>
<dbReference type="OrthoDB" id="414774at2759"/>
<dbReference type="PANTHER" id="PTHR45588">
    <property type="entry name" value="TPR DOMAIN-CONTAINING PROTEIN"/>
    <property type="match status" value="1"/>
</dbReference>
<sequence length="561" mass="62912">MSEDYPFDILHPHLRRITTSDPSCQEWFGRGLTWIYGFNHGEAMRCFSKALEHDPHCAMAYWGMAYSIGPNFNKPWRLFDAEDMQVALASARRNIEQGLRYVEAASIPEQALVRALALRFAGHERSIDPTTSDKCYVQAMREAAIQHPTDLDIIALYGESILTMIPKTVWSEKSSNGEALSLAHELDVNFEQAFSVEGAMTHAGLNHMYIHLLERSPHPEKAEPAADRLRDGIRDAGHLQHMPAHIDILLGNYGLAITANANAVRADEKFSETGLNGGPMFPFYRAHNCHSLIYAAMLAGQYAVALAATEKLECALPETTLRIESPPMADWLEAFHGVRVHVLIRFGKWSEILRLAMPKDPTLYSVTTATLWYGRGIAHAALGNIDQASEARDRFLEACARVPVSRMDYPNKSRDVFKVAEAMLDGELQYRCQSYESAFASLEKAIALDDALVYSEPWAWMLPSRHPYAALNLEQGHTEEALVAYRMDLGLDDPAKTNGVHHRRHPKNIWALTGYVDCLKRLERWEEAGLAETWLEKAALGSDIDIRSSCYCKRGLISSIG</sequence>
<name>A0A8K0JHG3_9TREE</name>
<evidence type="ECO:0000313" key="1">
    <source>
        <dbReference type="EMBL" id="KAG7528219.1"/>
    </source>
</evidence>
<dbReference type="SUPFAM" id="SSF48452">
    <property type="entry name" value="TPR-like"/>
    <property type="match status" value="2"/>
</dbReference>